<name>A0ABN8P6H6_9CNID</name>
<organism evidence="1 2">
    <name type="scientific">Porites lobata</name>
    <dbReference type="NCBI Taxonomy" id="104759"/>
    <lineage>
        <taxon>Eukaryota</taxon>
        <taxon>Metazoa</taxon>
        <taxon>Cnidaria</taxon>
        <taxon>Anthozoa</taxon>
        <taxon>Hexacorallia</taxon>
        <taxon>Scleractinia</taxon>
        <taxon>Fungiina</taxon>
        <taxon>Poritidae</taxon>
        <taxon>Porites</taxon>
    </lineage>
</organism>
<dbReference type="EMBL" id="CALNXK010000049">
    <property type="protein sequence ID" value="CAH3131331.1"/>
    <property type="molecule type" value="Genomic_DNA"/>
</dbReference>
<protein>
    <submittedName>
        <fullName evidence="1">Uncharacterized protein</fullName>
    </submittedName>
</protein>
<evidence type="ECO:0000313" key="2">
    <source>
        <dbReference type="Proteomes" id="UP001159405"/>
    </source>
</evidence>
<keyword evidence="2" id="KW-1185">Reference proteome</keyword>
<evidence type="ECO:0000313" key="1">
    <source>
        <dbReference type="EMBL" id="CAH3131331.1"/>
    </source>
</evidence>
<proteinExistence type="predicted"/>
<feature type="non-terminal residue" evidence="1">
    <location>
        <position position="126"/>
    </location>
</feature>
<gene>
    <name evidence="1" type="ORF">PLOB_00035087</name>
</gene>
<reference evidence="1 2" key="1">
    <citation type="submission" date="2022-05" db="EMBL/GenBank/DDBJ databases">
        <authorList>
            <consortium name="Genoscope - CEA"/>
            <person name="William W."/>
        </authorList>
    </citation>
    <scope>NUCLEOTIDE SEQUENCE [LARGE SCALE GENOMIC DNA]</scope>
</reference>
<accession>A0ABN8P6H6</accession>
<dbReference type="Proteomes" id="UP001159405">
    <property type="component" value="Unassembled WGS sequence"/>
</dbReference>
<sequence>MTSGESTVEREFDLFVNSRKIMAEGEFYLRKWQSNSPQLRCLMQGCDKLSEREASHQVTKGSFREEDDTYAKNTIGMDNAAYSQCEQKVLGVNWNYLEDCLILPLKPLAQLACELPPTKRSILKVV</sequence>
<comment type="caution">
    <text evidence="1">The sequence shown here is derived from an EMBL/GenBank/DDBJ whole genome shotgun (WGS) entry which is preliminary data.</text>
</comment>